<feature type="region of interest" description="Disordered" evidence="1">
    <location>
        <begin position="64"/>
        <end position="101"/>
    </location>
</feature>
<accession>A0A0E9W7M0</accession>
<dbReference type="AlphaFoldDB" id="A0A0E9W7M0"/>
<reference evidence="2" key="1">
    <citation type="submission" date="2014-11" db="EMBL/GenBank/DDBJ databases">
        <authorList>
            <person name="Amaro Gonzalez C."/>
        </authorList>
    </citation>
    <scope>NUCLEOTIDE SEQUENCE</scope>
</reference>
<organism evidence="2">
    <name type="scientific">Anguilla anguilla</name>
    <name type="common">European freshwater eel</name>
    <name type="synonym">Muraena anguilla</name>
    <dbReference type="NCBI Taxonomy" id="7936"/>
    <lineage>
        <taxon>Eukaryota</taxon>
        <taxon>Metazoa</taxon>
        <taxon>Chordata</taxon>
        <taxon>Craniata</taxon>
        <taxon>Vertebrata</taxon>
        <taxon>Euteleostomi</taxon>
        <taxon>Actinopterygii</taxon>
        <taxon>Neopterygii</taxon>
        <taxon>Teleostei</taxon>
        <taxon>Anguilliformes</taxon>
        <taxon>Anguillidae</taxon>
        <taxon>Anguilla</taxon>
    </lineage>
</organism>
<sequence length="101" mass="11395">MEVILYLIFKKPAQSITTEILIMIHKIVILSRRLCLLSFPIILGSAKVALFPVVPRCFKNELFSLLPQPPPPKKKTKQKKSDPPPTPHSPLQKRAMDALQA</sequence>
<dbReference type="EMBL" id="GBXM01023104">
    <property type="protein sequence ID" value="JAH85473.1"/>
    <property type="molecule type" value="Transcribed_RNA"/>
</dbReference>
<protein>
    <submittedName>
        <fullName evidence="2">Uncharacterized protein</fullName>
    </submittedName>
</protein>
<proteinExistence type="predicted"/>
<name>A0A0E9W7M0_ANGAN</name>
<reference evidence="2" key="2">
    <citation type="journal article" date="2015" name="Fish Shellfish Immunol.">
        <title>Early steps in the European eel (Anguilla anguilla)-Vibrio vulnificus interaction in the gills: Role of the RtxA13 toxin.</title>
        <authorList>
            <person name="Callol A."/>
            <person name="Pajuelo D."/>
            <person name="Ebbesson L."/>
            <person name="Teles M."/>
            <person name="MacKenzie S."/>
            <person name="Amaro C."/>
        </authorList>
    </citation>
    <scope>NUCLEOTIDE SEQUENCE</scope>
</reference>
<evidence type="ECO:0000256" key="1">
    <source>
        <dbReference type="SAM" id="MobiDB-lite"/>
    </source>
</evidence>
<evidence type="ECO:0000313" key="2">
    <source>
        <dbReference type="EMBL" id="JAH85473.1"/>
    </source>
</evidence>